<proteinExistence type="predicted"/>
<evidence type="ECO:0000313" key="2">
    <source>
        <dbReference type="Proteomes" id="UP000053841"/>
    </source>
</evidence>
<dbReference type="GeneID" id="19144168"/>
<organism evidence="1 2">
    <name type="scientific">Cochliobolus carbonum (strain 26-R-13)</name>
    <name type="common">Maize leaf spot fungus</name>
    <name type="synonym">Bipolaris zeicola</name>
    <dbReference type="NCBI Taxonomy" id="930089"/>
    <lineage>
        <taxon>Eukaryota</taxon>
        <taxon>Fungi</taxon>
        <taxon>Dikarya</taxon>
        <taxon>Ascomycota</taxon>
        <taxon>Pezizomycotina</taxon>
        <taxon>Dothideomycetes</taxon>
        <taxon>Pleosporomycetidae</taxon>
        <taxon>Pleosporales</taxon>
        <taxon>Pleosporineae</taxon>
        <taxon>Pleosporaceae</taxon>
        <taxon>Bipolaris</taxon>
    </lineage>
</organism>
<evidence type="ECO:0000313" key="1">
    <source>
        <dbReference type="EMBL" id="EUC27792.1"/>
    </source>
</evidence>
<gene>
    <name evidence="1" type="ORF">COCCADRAFT_110770</name>
</gene>
<dbReference type="OrthoDB" id="10373203at2759"/>
<protein>
    <submittedName>
        <fullName evidence="1">Uncharacterized protein</fullName>
    </submittedName>
</protein>
<sequence length="56" mass="6269">MIIAELGHVMCHHAKTVPSVMAGRQPDGRTGSNEDIRTNRFHYLLSSRSTQVVLSY</sequence>
<name>W6XKQ7_COCC2</name>
<dbReference type="Proteomes" id="UP000053841">
    <property type="component" value="Unassembled WGS sequence"/>
</dbReference>
<dbReference type="HOGENOM" id="CLU_198479_0_0_1"/>
<dbReference type="RefSeq" id="XP_007717898.1">
    <property type="nucleotide sequence ID" value="XM_007719708.1"/>
</dbReference>
<accession>W6XKQ7</accession>
<dbReference type="KEGG" id="bze:COCCADRAFT_110770"/>
<dbReference type="AlphaFoldDB" id="W6XKQ7"/>
<dbReference type="EMBL" id="KI964876">
    <property type="protein sequence ID" value="EUC27792.1"/>
    <property type="molecule type" value="Genomic_DNA"/>
</dbReference>
<reference evidence="1 2" key="1">
    <citation type="journal article" date="2013" name="PLoS Genet.">
        <title>Comparative genome structure, secondary metabolite, and effector coding capacity across Cochliobolus pathogens.</title>
        <authorList>
            <person name="Condon B.J."/>
            <person name="Leng Y."/>
            <person name="Wu D."/>
            <person name="Bushley K.E."/>
            <person name="Ohm R.A."/>
            <person name="Otillar R."/>
            <person name="Martin J."/>
            <person name="Schackwitz W."/>
            <person name="Grimwood J."/>
            <person name="MohdZainudin N."/>
            <person name="Xue C."/>
            <person name="Wang R."/>
            <person name="Manning V.A."/>
            <person name="Dhillon B."/>
            <person name="Tu Z.J."/>
            <person name="Steffenson B.J."/>
            <person name="Salamov A."/>
            <person name="Sun H."/>
            <person name="Lowry S."/>
            <person name="LaButti K."/>
            <person name="Han J."/>
            <person name="Copeland A."/>
            <person name="Lindquist E."/>
            <person name="Barry K."/>
            <person name="Schmutz J."/>
            <person name="Baker S.E."/>
            <person name="Ciuffetti L.M."/>
            <person name="Grigoriev I.V."/>
            <person name="Zhong S."/>
            <person name="Turgeon B.G."/>
        </authorList>
    </citation>
    <scope>NUCLEOTIDE SEQUENCE [LARGE SCALE GENOMIC DNA]</scope>
    <source>
        <strain evidence="1 2">26-R-13</strain>
    </source>
</reference>
<keyword evidence="2" id="KW-1185">Reference proteome</keyword>